<dbReference type="EMBL" id="BAABJE010000009">
    <property type="protein sequence ID" value="GAA4793636.1"/>
    <property type="molecule type" value="Genomic_DNA"/>
</dbReference>
<organism evidence="1 2">
    <name type="scientific">Lysobacter hankyongensis</name>
    <dbReference type="NCBI Taxonomy" id="1176535"/>
    <lineage>
        <taxon>Bacteria</taxon>
        <taxon>Pseudomonadati</taxon>
        <taxon>Pseudomonadota</taxon>
        <taxon>Gammaproteobacteria</taxon>
        <taxon>Lysobacterales</taxon>
        <taxon>Lysobacteraceae</taxon>
        <taxon>Lysobacter</taxon>
    </lineage>
</organism>
<proteinExistence type="predicted"/>
<sequence length="183" mass="19888">MRCGLAALLAGVATMGWSLAMSREGPPRDLLRMHDDFVLAFVDSAGFGRTRITPMMRAMQRYRTHGETGLWVVDVSLIGIAKHDPPQVFSSAFQGFQHVEAGMPAMSGPKGRPLRPEEQAALRALSAGERLVVRKEEDGLRVTGPIRAADECLGCHKKQRAGDMLGALVYTLRPLPPETPAAK</sequence>
<comment type="caution">
    <text evidence="1">The sequence shown here is derived from an EMBL/GenBank/DDBJ whole genome shotgun (WGS) entry which is preliminary data.</text>
</comment>
<keyword evidence="2" id="KW-1185">Reference proteome</keyword>
<protein>
    <recommendedName>
        <fullName evidence="3">DUF3365 domain-containing protein</fullName>
    </recommendedName>
</protein>
<evidence type="ECO:0008006" key="3">
    <source>
        <dbReference type="Google" id="ProtNLM"/>
    </source>
</evidence>
<accession>A0ABP9BG82</accession>
<name>A0ABP9BG82_9GAMM</name>
<evidence type="ECO:0000313" key="2">
    <source>
        <dbReference type="Proteomes" id="UP001499959"/>
    </source>
</evidence>
<reference evidence="2" key="1">
    <citation type="journal article" date="2019" name="Int. J. Syst. Evol. Microbiol.">
        <title>The Global Catalogue of Microorganisms (GCM) 10K type strain sequencing project: providing services to taxonomists for standard genome sequencing and annotation.</title>
        <authorList>
            <consortium name="The Broad Institute Genomics Platform"/>
            <consortium name="The Broad Institute Genome Sequencing Center for Infectious Disease"/>
            <person name="Wu L."/>
            <person name="Ma J."/>
        </authorList>
    </citation>
    <scope>NUCLEOTIDE SEQUENCE [LARGE SCALE GENOMIC DNA]</scope>
    <source>
        <strain evidence="2">JCM 18204</strain>
    </source>
</reference>
<evidence type="ECO:0000313" key="1">
    <source>
        <dbReference type="EMBL" id="GAA4793636.1"/>
    </source>
</evidence>
<dbReference type="Proteomes" id="UP001499959">
    <property type="component" value="Unassembled WGS sequence"/>
</dbReference>
<dbReference type="Gene3D" id="3.30.450.290">
    <property type="match status" value="1"/>
</dbReference>
<gene>
    <name evidence="1" type="ORF">GCM10023307_18930</name>
</gene>